<dbReference type="InterPro" id="IPR039968">
    <property type="entry name" value="BcerS-like"/>
</dbReference>
<sequence>MQIKPVEKGADIKAFLEVNAKMNANNPNYIRPLNHEVEAVFNPKKNKLFKYGTIQRWILQDYNGETIGRIAAFTNKKYVNKGTDFPTGGIGFFDCINDQQAANLLFDTAKNWLIAQGMEAMDGPINFGDRDKWWGLLVEGFDNEPVYGLSFNPPYYRQLFEGYGFQDYYNQFYYAMKVDDPLPARFAERYEKFKAKKGYEARHANLKELEKYAADFASVYNQAWAQHGEAKEITQEQVLKLFNSMKPIMDPRAIWFAYYNEEPIAMFINIPDVNQYFKHFKGKFGWKEKLHLLWMKRRGACKRLTGLAFGVIPKYQALGIDSFLIYESALLIQGKGWYHTYEMGWAGDWNPKMINIYKSLGASQSRRLITYRYIFDTQKHPFERHPVMDYKQ</sequence>
<dbReference type="InterPro" id="IPR016181">
    <property type="entry name" value="Acyl_CoA_acyltransferase"/>
</dbReference>
<keyword evidence="2" id="KW-1185">Reference proteome</keyword>
<dbReference type="AlphaFoldDB" id="A0A2W7RKQ6"/>
<comment type="caution">
    <text evidence="1">The sequence shown here is derived from an EMBL/GenBank/DDBJ whole genome shotgun (WGS) entry which is preliminary data.</text>
</comment>
<evidence type="ECO:0000313" key="2">
    <source>
        <dbReference type="Proteomes" id="UP000249720"/>
    </source>
</evidence>
<proteinExistence type="predicted"/>
<accession>A0A2W7RKQ6</accession>
<evidence type="ECO:0000313" key="1">
    <source>
        <dbReference type="EMBL" id="PZX61413.1"/>
    </source>
</evidence>
<dbReference type="PANTHER" id="PTHR41368:SF1">
    <property type="entry name" value="PROTEIN YGHO"/>
    <property type="match status" value="1"/>
</dbReference>
<dbReference type="Gene3D" id="3.40.630.30">
    <property type="match status" value="1"/>
</dbReference>
<dbReference type="PANTHER" id="PTHR41368">
    <property type="entry name" value="PROTEIN YGHO"/>
    <property type="match status" value="1"/>
</dbReference>
<name>A0A2W7RKQ6_9BACT</name>
<protein>
    <recommendedName>
        <fullName evidence="3">N-acetyltransferase domain-containing protein</fullName>
    </recommendedName>
</protein>
<evidence type="ECO:0008006" key="3">
    <source>
        <dbReference type="Google" id="ProtNLM"/>
    </source>
</evidence>
<gene>
    <name evidence="1" type="ORF">LX80_02143</name>
</gene>
<organism evidence="1 2">
    <name type="scientific">Hydrotalea sandarakina</name>
    <dbReference type="NCBI Taxonomy" id="1004304"/>
    <lineage>
        <taxon>Bacteria</taxon>
        <taxon>Pseudomonadati</taxon>
        <taxon>Bacteroidota</taxon>
        <taxon>Chitinophagia</taxon>
        <taxon>Chitinophagales</taxon>
        <taxon>Chitinophagaceae</taxon>
        <taxon>Hydrotalea</taxon>
    </lineage>
</organism>
<dbReference type="OrthoDB" id="9806005at2"/>
<dbReference type="RefSeq" id="WP_111296561.1">
    <property type="nucleotide sequence ID" value="NZ_QKZV01000007.1"/>
</dbReference>
<dbReference type="EMBL" id="QKZV01000007">
    <property type="protein sequence ID" value="PZX61413.1"/>
    <property type="molecule type" value="Genomic_DNA"/>
</dbReference>
<reference evidence="1 2" key="1">
    <citation type="submission" date="2018-06" db="EMBL/GenBank/DDBJ databases">
        <title>Genomic Encyclopedia of Archaeal and Bacterial Type Strains, Phase II (KMG-II): from individual species to whole genera.</title>
        <authorList>
            <person name="Goeker M."/>
        </authorList>
    </citation>
    <scope>NUCLEOTIDE SEQUENCE [LARGE SCALE GENOMIC DNA]</scope>
    <source>
        <strain evidence="1 2">DSM 23241</strain>
    </source>
</reference>
<dbReference type="SUPFAM" id="SSF55729">
    <property type="entry name" value="Acyl-CoA N-acyltransferases (Nat)"/>
    <property type="match status" value="1"/>
</dbReference>
<dbReference type="Proteomes" id="UP000249720">
    <property type="component" value="Unassembled WGS sequence"/>
</dbReference>